<dbReference type="SUPFAM" id="SSF50891">
    <property type="entry name" value="Cyclophilin-like"/>
    <property type="match status" value="1"/>
</dbReference>
<name>A0A9X2YLD7_9MYCO</name>
<evidence type="ECO:0000256" key="3">
    <source>
        <dbReference type="ARBA" id="ARBA00022840"/>
    </source>
</evidence>
<proteinExistence type="predicted"/>
<dbReference type="Gene3D" id="3.30.1360.40">
    <property type="match status" value="1"/>
</dbReference>
<evidence type="ECO:0000256" key="2">
    <source>
        <dbReference type="ARBA" id="ARBA00022801"/>
    </source>
</evidence>
<dbReference type="InterPro" id="IPR010016">
    <property type="entry name" value="PxpB"/>
</dbReference>
<keyword evidence="1" id="KW-0547">Nucleotide-binding</keyword>
<reference evidence="5" key="1">
    <citation type="submission" date="2020-07" db="EMBL/GenBank/DDBJ databases">
        <authorList>
            <person name="Pettersson B.M.F."/>
            <person name="Behra P.R.K."/>
            <person name="Ramesh M."/>
            <person name="Das S."/>
            <person name="Dasgupta S."/>
            <person name="Kirsebom L.A."/>
        </authorList>
    </citation>
    <scope>NUCLEOTIDE SEQUENCE</scope>
    <source>
        <strain evidence="5">DSM 44615</strain>
    </source>
</reference>
<evidence type="ECO:0000313" key="5">
    <source>
        <dbReference type="EMBL" id="MCV7169264.1"/>
    </source>
</evidence>
<dbReference type="SUPFAM" id="SSF160467">
    <property type="entry name" value="PH0987 N-terminal domain-like"/>
    <property type="match status" value="1"/>
</dbReference>
<reference evidence="5" key="2">
    <citation type="journal article" date="2022" name="BMC Genomics">
        <title>Comparative genome analysis of mycobacteria focusing on tRNA and non-coding RNA.</title>
        <authorList>
            <person name="Behra P.R.K."/>
            <person name="Pettersson B.M.F."/>
            <person name="Ramesh M."/>
            <person name="Das S."/>
            <person name="Dasgupta S."/>
            <person name="Kirsebom L.A."/>
        </authorList>
    </citation>
    <scope>NUCLEOTIDE SEQUENCE</scope>
    <source>
        <strain evidence="5">DSM 44615</strain>
    </source>
</reference>
<dbReference type="Gene3D" id="2.40.100.10">
    <property type="entry name" value="Cyclophilin-like"/>
    <property type="match status" value="1"/>
</dbReference>
<evidence type="ECO:0000256" key="1">
    <source>
        <dbReference type="ARBA" id="ARBA00022741"/>
    </source>
</evidence>
<dbReference type="AlphaFoldDB" id="A0A9X2YLD7"/>
<dbReference type="SMART" id="SM00796">
    <property type="entry name" value="AHS1"/>
    <property type="match status" value="1"/>
</dbReference>
<dbReference type="GO" id="GO:0005524">
    <property type="term" value="F:ATP binding"/>
    <property type="evidence" value="ECO:0007669"/>
    <property type="project" value="UniProtKB-KW"/>
</dbReference>
<feature type="domain" description="Carboxyltransferase" evidence="4">
    <location>
        <begin position="14"/>
        <end position="211"/>
    </location>
</feature>
<keyword evidence="2 5" id="KW-0378">Hydrolase</keyword>
<sequence length="223" mass="23939">MTVAAESYQRMALGTVHDYGDRALLLDFDDISEVLAWAAAIHHADLPGVLDVVPGARTVLVTLAGPRYQAPTRQRLATLQPDRSEVAADAADRRADVVIDVVYDGPDLEEVARLTGLDTAAVVAAHTGTLWRVGFSGFAPGFAYLVGGDDRLHVPRRSEPRTKVPAGSVGLAGEFSGVYPRQSPGGWQLIGRTAEGQAALWDIDRDEPALLTPGKWVEFRSVD</sequence>
<keyword evidence="3" id="KW-0067">ATP-binding</keyword>
<protein>
    <submittedName>
        <fullName evidence="5">Allophanate hydrolase subunit 1</fullName>
    </submittedName>
</protein>
<dbReference type="RefSeq" id="WP_264011454.1">
    <property type="nucleotide sequence ID" value="NZ_JACKSJ010000037.1"/>
</dbReference>
<dbReference type="Pfam" id="PF02682">
    <property type="entry name" value="CT_C_D"/>
    <property type="match status" value="1"/>
</dbReference>
<dbReference type="InterPro" id="IPR003833">
    <property type="entry name" value="CT_C_D"/>
</dbReference>
<dbReference type="PANTHER" id="PTHR34698:SF2">
    <property type="entry name" value="5-OXOPROLINASE SUBUNIT B"/>
    <property type="match status" value="1"/>
</dbReference>
<dbReference type="PANTHER" id="PTHR34698">
    <property type="entry name" value="5-OXOPROLINASE SUBUNIT B"/>
    <property type="match status" value="1"/>
</dbReference>
<accession>A0A9X2YLD7</accession>
<organism evidence="5 6">
    <name type="scientific">[Mycobacterium] manitobense</name>
    <dbReference type="NCBI Taxonomy" id="190147"/>
    <lineage>
        <taxon>Bacteria</taxon>
        <taxon>Bacillati</taxon>
        <taxon>Actinomycetota</taxon>
        <taxon>Actinomycetes</taxon>
        <taxon>Mycobacteriales</taxon>
        <taxon>Mycobacteriaceae</taxon>
        <taxon>Mycolicibacterium</taxon>
    </lineage>
</organism>
<evidence type="ECO:0000313" key="6">
    <source>
        <dbReference type="Proteomes" id="UP001140293"/>
    </source>
</evidence>
<keyword evidence="6" id="KW-1185">Reference proteome</keyword>
<dbReference type="EMBL" id="JACKSJ010000037">
    <property type="protein sequence ID" value="MCV7169264.1"/>
    <property type="molecule type" value="Genomic_DNA"/>
</dbReference>
<dbReference type="Proteomes" id="UP001140293">
    <property type="component" value="Unassembled WGS sequence"/>
</dbReference>
<comment type="caution">
    <text evidence="5">The sequence shown here is derived from an EMBL/GenBank/DDBJ whole genome shotgun (WGS) entry which is preliminary data.</text>
</comment>
<dbReference type="GO" id="GO:0016787">
    <property type="term" value="F:hydrolase activity"/>
    <property type="evidence" value="ECO:0007669"/>
    <property type="project" value="UniProtKB-KW"/>
</dbReference>
<gene>
    <name evidence="5" type="ORF">H7I41_04905</name>
</gene>
<evidence type="ECO:0000259" key="4">
    <source>
        <dbReference type="SMART" id="SM00796"/>
    </source>
</evidence>
<dbReference type="InterPro" id="IPR029000">
    <property type="entry name" value="Cyclophilin-like_dom_sf"/>
</dbReference>